<dbReference type="InterPro" id="IPR037401">
    <property type="entry name" value="SnoaL-like"/>
</dbReference>
<proteinExistence type="predicted"/>
<dbReference type="Gene3D" id="3.10.450.50">
    <property type="match status" value="1"/>
</dbReference>
<gene>
    <name evidence="3" type="ORF">JWS13_20175</name>
</gene>
<evidence type="ECO:0000313" key="3">
    <source>
        <dbReference type="EMBL" id="QSE90777.1"/>
    </source>
</evidence>
<dbReference type="Proteomes" id="UP000662986">
    <property type="component" value="Chromosome"/>
</dbReference>
<accession>A0A974ZUX4</accession>
<dbReference type="SUPFAM" id="SSF54427">
    <property type="entry name" value="NTF2-like"/>
    <property type="match status" value="1"/>
</dbReference>
<reference evidence="3 4" key="2">
    <citation type="journal article" date="2022" name="Arch. Microbiol.">
        <title>Rhodococcus pseudokoreensis sp. nov. isolated from the rhizosphere of young M26 apple rootstocks.</title>
        <authorList>
            <person name="Kampfer P."/>
            <person name="Glaeser S.P."/>
            <person name="Blom J."/>
            <person name="Wolf J."/>
            <person name="Benning S."/>
            <person name="Schloter M."/>
            <person name="Neumann-Schaal M."/>
        </authorList>
    </citation>
    <scope>NUCLEOTIDE SEQUENCE [LARGE SCALE GENOMIC DNA]</scope>
    <source>
        <strain evidence="3 4">R79</strain>
    </source>
</reference>
<protein>
    <submittedName>
        <fullName evidence="3">Nuclear transport factor 2 family protein</fullName>
    </submittedName>
</protein>
<dbReference type="EMBL" id="CP070619">
    <property type="protein sequence ID" value="QSE90777.1"/>
    <property type="molecule type" value="Genomic_DNA"/>
</dbReference>
<evidence type="ECO:0000256" key="1">
    <source>
        <dbReference type="SAM" id="MobiDB-lite"/>
    </source>
</evidence>
<dbReference type="InterPro" id="IPR032710">
    <property type="entry name" value="NTF2-like_dom_sf"/>
</dbReference>
<dbReference type="RefSeq" id="WP_206007199.1">
    <property type="nucleotide sequence ID" value="NZ_CP070619.1"/>
</dbReference>
<reference evidence="3 4" key="1">
    <citation type="journal article" date="2021" name="Microbiol. Resour. Announc.">
        <title>Complete Genome Sequences of Two Rhodococcus sp. Strains with Large and Linear Chromosomes, Isolated from Apple Rhizosphere.</title>
        <authorList>
            <person name="Benning S."/>
            <person name="Brugnone N."/>
            <person name="Siani R."/>
            <person name="Kublik S."/>
            <person name="Schloter M."/>
            <person name="Rad V."/>
        </authorList>
    </citation>
    <scope>NUCLEOTIDE SEQUENCE [LARGE SCALE GENOMIC DNA]</scope>
    <source>
        <strain evidence="3 4">R79</strain>
    </source>
</reference>
<sequence>MEVRESQRETARTYFRCLANRDGEGLASLFTDDGVIDDGSGRHTEGHAGLRAFGDSRPAGIDFGEPERWLQGNDRRLAAYGRISVPGYSKYENAMSSDDTVRLRWIFHFRGDLIEHAGVSSVRLLPDEIEERDRQTGK</sequence>
<feature type="domain" description="SnoaL-like" evidence="2">
    <location>
        <begin position="12"/>
        <end position="114"/>
    </location>
</feature>
<feature type="region of interest" description="Disordered" evidence="1">
    <location>
        <begin position="40"/>
        <end position="59"/>
    </location>
</feature>
<organism evidence="3 4">
    <name type="scientific">Rhodococcus pseudokoreensis</name>
    <dbReference type="NCBI Taxonomy" id="2811421"/>
    <lineage>
        <taxon>Bacteria</taxon>
        <taxon>Bacillati</taxon>
        <taxon>Actinomycetota</taxon>
        <taxon>Actinomycetes</taxon>
        <taxon>Mycobacteriales</taxon>
        <taxon>Nocardiaceae</taxon>
        <taxon>Rhodococcus</taxon>
    </lineage>
</organism>
<evidence type="ECO:0000259" key="2">
    <source>
        <dbReference type="Pfam" id="PF12680"/>
    </source>
</evidence>
<keyword evidence="4" id="KW-1185">Reference proteome</keyword>
<dbReference type="Pfam" id="PF12680">
    <property type="entry name" value="SnoaL_2"/>
    <property type="match status" value="1"/>
</dbReference>
<name>A0A974ZUX4_9NOCA</name>
<evidence type="ECO:0000313" key="4">
    <source>
        <dbReference type="Proteomes" id="UP000662986"/>
    </source>
</evidence>